<evidence type="ECO:0000256" key="1">
    <source>
        <dbReference type="SAM" id="SignalP"/>
    </source>
</evidence>
<protein>
    <recommendedName>
        <fullName evidence="4">Outer membrane receptor for ferric coprogen and ferric-rhodotorulic acid</fullName>
    </recommendedName>
</protein>
<feature type="chain" id="PRO_5012128746" description="Outer membrane receptor for ferric coprogen and ferric-rhodotorulic acid" evidence="1">
    <location>
        <begin position="27"/>
        <end position="586"/>
    </location>
</feature>
<gene>
    <name evidence="2" type="ORF">sS8_3079</name>
</gene>
<keyword evidence="3" id="KW-1185">Reference proteome</keyword>
<sequence>MKFARHANKLQIGLLSSLMTMGCASAAPSDKEEILVNRNTTLNLIEALVKKGILDRESADAMIREAKAKAIADAKAELTEQDGKPSADPRADVPAVKGKSMHVAYVPNIVKDEIRKEVRAELREEVVKEVKAHARKEKWGVPAALPDWVNRFRLSGDFRVRFEDQLFADDNQAFSYYNWPVINEDGGITAAGENAVRNTTVDRQRYRIRLRLGLEAQIADHLKAGVRLATSNDRSPIAINQTLGQYGKQYEVALDRAFLQYDHVDSRGTDWFTVWAGRFANPWLSTDNLFDPDLSFEGFAGTFRLPIGPKAALAEDFFRSGPQYRQINMGVSTPNTAFLTVGAFPLQDIELESQDKWLWAAQGGFDWLFGTSTRVKAGIAYYDYKNIVAQPNALGSRRNDWTAPEFFTKGNSLAAIRSPANDPDGCAVDELVCLVGLASDFNIVDAMVSLDYGGFGANHVMLTANYSENIGFDRREIRRRTGDDIEPKTTAFQVRLDVGRPEIRKFGDWSTFIAYKYLERDSVLDAFTDSNFHLAGTDAKGWMAGMAYGLAKNTWANIRWLSADQIDSRSPPLGIDVLLVDLNARF</sequence>
<dbReference type="Proteomes" id="UP000266313">
    <property type="component" value="Chromosome"/>
</dbReference>
<dbReference type="InterPro" id="IPR032638">
    <property type="entry name" value="Porin_5"/>
</dbReference>
<accession>A0A250KTX4</accession>
<organism evidence="2 3">
    <name type="scientific">Methylocaldum marinum</name>
    <dbReference type="NCBI Taxonomy" id="1432792"/>
    <lineage>
        <taxon>Bacteria</taxon>
        <taxon>Pseudomonadati</taxon>
        <taxon>Pseudomonadota</taxon>
        <taxon>Gammaproteobacteria</taxon>
        <taxon>Methylococcales</taxon>
        <taxon>Methylococcaceae</taxon>
        <taxon>Methylocaldum</taxon>
    </lineage>
</organism>
<feature type="signal peptide" evidence="1">
    <location>
        <begin position="1"/>
        <end position="26"/>
    </location>
</feature>
<proteinExistence type="predicted"/>
<evidence type="ECO:0008006" key="4">
    <source>
        <dbReference type="Google" id="ProtNLM"/>
    </source>
</evidence>
<dbReference type="PROSITE" id="PS51257">
    <property type="entry name" value="PROKAR_LIPOPROTEIN"/>
    <property type="match status" value="1"/>
</dbReference>
<dbReference type="Pfam" id="PF16930">
    <property type="entry name" value="Porin_5"/>
    <property type="match status" value="1"/>
</dbReference>
<dbReference type="SUPFAM" id="SSF56935">
    <property type="entry name" value="Porins"/>
    <property type="match status" value="1"/>
</dbReference>
<name>A0A250KTX4_9GAMM</name>
<keyword evidence="1" id="KW-0732">Signal</keyword>
<dbReference type="EMBL" id="AP017928">
    <property type="protein sequence ID" value="BBA35022.1"/>
    <property type="molecule type" value="Genomic_DNA"/>
</dbReference>
<evidence type="ECO:0000313" key="3">
    <source>
        <dbReference type="Proteomes" id="UP000266313"/>
    </source>
</evidence>
<dbReference type="OrthoDB" id="5372286at2"/>
<evidence type="ECO:0000313" key="2">
    <source>
        <dbReference type="EMBL" id="BBA35022.1"/>
    </source>
</evidence>
<dbReference type="AlphaFoldDB" id="A0A250KTX4"/>
<dbReference type="KEGG" id="mmai:sS8_3079"/>
<reference evidence="2 3" key="1">
    <citation type="submission" date="2016-12" db="EMBL/GenBank/DDBJ databases">
        <title>Genome sequencing of Methylocaldum marinum.</title>
        <authorList>
            <person name="Takeuchi M."/>
            <person name="Kamagata Y."/>
            <person name="Hiraoka S."/>
            <person name="Oshima K."/>
            <person name="Hattori M."/>
            <person name="Iwasaki W."/>
        </authorList>
    </citation>
    <scope>NUCLEOTIDE SEQUENCE [LARGE SCALE GENOMIC DNA]</scope>
    <source>
        <strain evidence="2 3">S8</strain>
    </source>
</reference>